<dbReference type="GO" id="GO:0043625">
    <property type="term" value="C:delta DNA polymerase complex"/>
    <property type="evidence" value="ECO:0007669"/>
    <property type="project" value="TreeGrafter"/>
</dbReference>
<feature type="domain" description="DNA-directed DNA polymerase family B exonuclease" evidence="10">
    <location>
        <begin position="171"/>
        <end position="259"/>
    </location>
</feature>
<name>A0A6C0IBJ8_9ZZZZ</name>
<dbReference type="InterPro" id="IPR023211">
    <property type="entry name" value="DNA_pol_palm_dom_sf"/>
</dbReference>
<dbReference type="InterPro" id="IPR012337">
    <property type="entry name" value="RNaseH-like_sf"/>
</dbReference>
<accession>A0A6C0IBJ8</accession>
<protein>
    <recommendedName>
        <fullName evidence="2">DNA-directed DNA polymerase</fullName>
        <ecNumber evidence="2">2.7.7.7</ecNumber>
    </recommendedName>
</protein>
<evidence type="ECO:0000259" key="10">
    <source>
        <dbReference type="Pfam" id="PF03104"/>
    </source>
</evidence>
<dbReference type="SUPFAM" id="SSF53098">
    <property type="entry name" value="Ribonuclease H-like"/>
    <property type="match status" value="1"/>
</dbReference>
<dbReference type="GO" id="GO:0008296">
    <property type="term" value="F:3'-5'-DNA exonuclease activity"/>
    <property type="evidence" value="ECO:0007669"/>
    <property type="project" value="TreeGrafter"/>
</dbReference>
<sequence>MPIQFHILDIIAKDRYQDDRSQKMILHIFASTASGKSIRIDVGGFTPFFYIRLPSGSPADIKAAIQEIRDYLTIFLGNGANEIDCDYVEKEVLFEYTGGAKYPFLKLTFNSLNMFRLVKNMFLDVKTQKPCLSETDASKIRRVQAQSKHEPHNPEYHQLGAPFIPGVNPEIFEANLDPMLRFLHIQNLTACGWATLDGIEESELEENDVLECSDYTDILPLAGPPPRPTAPFLIASWDIECFSQTGDFPLAQKKYANVIKSFLENPAITTADEFGRRFSAAVFDSKSLRSEIKLKTLQGKKPLKRSDIESFLMSGPFEAAVNTFLTARSGMKYDVRQEEIQKLGAELDRVFGKHQMPGGDPAIQIGTVLRRLGSSESEQHIFVFPSCDPIPGAKVHVFPNEKEMIRGWCKWIAARNPDILTGYNVFGFDERYVWERAVELGLTTEVAPTWKGGSSTPASELEALSRLCSFGSHIRLEEKFLSSSALGDNFMYVWSTDGRLQIDLYNYVKRSYNLPSYKLDEVTKNFMSGKRKGLVIDKEAGQIRLEVGKSAATEVGLGRSIVLLDELGESLTDKMAVVGVDGDTLVLSAADELEFDSEDAVKWVVVKDDVSPQELFKLHLGSAADRATIGRYCIQDCELVLDLFKKLDVFNNAMSMANVCSVPVNYIFSRGQGIKCESLIFKFCHAKNQAIVVLPAPKNNGSNPFAKTGDEGDAVIEDDSGPEDSYEGAIVLDPKAGFYTESPVGVCDFASLYPSTIISENISHDSLVWIRDYKDDGSLIEQIFGSDQFDGLAGVDYTDIEFDLLRPDPTDTRKIPTKLKVGTRVCRYAQNVKGTIPEILQGLLAKRKATRKQAEKETDPFKKALLDAEQNAYKITANSLYGQLGSGTFKVRLQSLAASVTAYGRKQILFAKAAIEQFYGPDAADPRCSAETVYGDTDSLFIAFNPRDPATGQRLEGRAAVEATIHLTEEAGKFVSGALKAPHDFEFDKVYWPFLIFSKKRYIGNMYEENADNFKQAFMGVALKRRDYAQIVKTIYGGAIKILLNKKNIPEAVDFVKKCAVDLVNGQYGFGQLLISKSLRADYANPLGVAHKVLADRITARDPGNAPAVGDRISYVYVATDVGKEAPKLQGERIETPAYIKQKGLLPDYRFYIEHQIANPICQMFGLLLDKIPEYGLGRPLPEKEAERESAAFNILFKDAITIMDKEYNSKIAILNKEYNDAIVIVNKGKTREFLEKLGGKTGGSTQNDMPTQPHQIKAPRKRVAAPSQTVQTTIDTFWADTNIVKTCNRINNIKKKLSDTNKNGTE</sequence>
<keyword evidence="5" id="KW-0239">DNA-directed DNA polymerase</keyword>
<dbReference type="PRINTS" id="PR00106">
    <property type="entry name" value="DNAPOLB"/>
</dbReference>
<keyword evidence="3" id="KW-0808">Transferase</keyword>
<dbReference type="InterPro" id="IPR006172">
    <property type="entry name" value="DNA-dir_DNA_pol_B"/>
</dbReference>
<reference evidence="11" key="1">
    <citation type="journal article" date="2020" name="Nature">
        <title>Giant virus diversity and host interactions through global metagenomics.</title>
        <authorList>
            <person name="Schulz F."/>
            <person name="Roux S."/>
            <person name="Paez-Espino D."/>
            <person name="Jungbluth S."/>
            <person name="Walsh D.A."/>
            <person name="Denef V.J."/>
            <person name="McMahon K.D."/>
            <person name="Konstantinidis K.T."/>
            <person name="Eloe-Fadrosh E.A."/>
            <person name="Kyrpides N.C."/>
            <person name="Woyke T."/>
        </authorList>
    </citation>
    <scope>NUCLEOTIDE SEQUENCE</scope>
    <source>
        <strain evidence="11">GVMAG-M-3300023184-62</strain>
    </source>
</reference>
<evidence type="ECO:0000313" key="11">
    <source>
        <dbReference type="EMBL" id="QHT89970.1"/>
    </source>
</evidence>
<dbReference type="Gene3D" id="1.10.287.690">
    <property type="entry name" value="Helix hairpin bin"/>
    <property type="match status" value="1"/>
</dbReference>
<comment type="catalytic activity">
    <reaction evidence="7">
        <text>DNA(n) + a 2'-deoxyribonucleoside 5'-triphosphate = DNA(n+1) + diphosphate</text>
        <dbReference type="Rhea" id="RHEA:22508"/>
        <dbReference type="Rhea" id="RHEA-COMP:17339"/>
        <dbReference type="Rhea" id="RHEA-COMP:17340"/>
        <dbReference type="ChEBI" id="CHEBI:33019"/>
        <dbReference type="ChEBI" id="CHEBI:61560"/>
        <dbReference type="ChEBI" id="CHEBI:173112"/>
        <dbReference type="EC" id="2.7.7.7"/>
    </reaction>
</comment>
<dbReference type="Pfam" id="PF00136">
    <property type="entry name" value="DNA_pol_B"/>
    <property type="match status" value="1"/>
</dbReference>
<dbReference type="InterPro" id="IPR043502">
    <property type="entry name" value="DNA/RNA_pol_sf"/>
</dbReference>
<dbReference type="PROSITE" id="PS00116">
    <property type="entry name" value="DNA_POLYMERASE_B"/>
    <property type="match status" value="1"/>
</dbReference>
<dbReference type="PANTHER" id="PTHR10322">
    <property type="entry name" value="DNA POLYMERASE CATALYTIC SUBUNIT"/>
    <property type="match status" value="1"/>
</dbReference>
<dbReference type="GO" id="GO:0003887">
    <property type="term" value="F:DNA-directed DNA polymerase activity"/>
    <property type="evidence" value="ECO:0007669"/>
    <property type="project" value="UniProtKB-KW"/>
</dbReference>
<dbReference type="Gene3D" id="3.30.420.10">
    <property type="entry name" value="Ribonuclease H-like superfamily/Ribonuclease H"/>
    <property type="match status" value="1"/>
</dbReference>
<dbReference type="Gene3D" id="1.10.132.60">
    <property type="entry name" value="DNA polymerase family B, C-terminal domain"/>
    <property type="match status" value="1"/>
</dbReference>
<dbReference type="InterPro" id="IPR036397">
    <property type="entry name" value="RNaseH_sf"/>
</dbReference>
<dbReference type="SUPFAM" id="SSF56672">
    <property type="entry name" value="DNA/RNA polymerases"/>
    <property type="match status" value="1"/>
</dbReference>
<dbReference type="Gene3D" id="3.90.1600.10">
    <property type="entry name" value="Palm domain of DNA polymerase"/>
    <property type="match status" value="1"/>
</dbReference>
<dbReference type="SMART" id="SM00486">
    <property type="entry name" value="POLBc"/>
    <property type="match status" value="1"/>
</dbReference>
<evidence type="ECO:0000256" key="2">
    <source>
        <dbReference type="ARBA" id="ARBA00012417"/>
    </source>
</evidence>
<feature type="region of interest" description="Disordered" evidence="8">
    <location>
        <begin position="1239"/>
        <end position="1261"/>
    </location>
</feature>
<keyword evidence="4" id="KW-0548">Nucleotidyltransferase</keyword>
<dbReference type="Pfam" id="PF03104">
    <property type="entry name" value="DNA_pol_B_exo1"/>
    <property type="match status" value="2"/>
</dbReference>
<evidence type="ECO:0000256" key="8">
    <source>
        <dbReference type="SAM" id="MobiDB-lite"/>
    </source>
</evidence>
<dbReference type="GO" id="GO:0045004">
    <property type="term" value="P:DNA replication proofreading"/>
    <property type="evidence" value="ECO:0007669"/>
    <property type="project" value="TreeGrafter"/>
</dbReference>
<dbReference type="EMBL" id="MN740152">
    <property type="protein sequence ID" value="QHT89970.1"/>
    <property type="molecule type" value="Genomic_DNA"/>
</dbReference>
<evidence type="ECO:0000259" key="9">
    <source>
        <dbReference type="Pfam" id="PF00136"/>
    </source>
</evidence>
<dbReference type="InterPro" id="IPR050240">
    <property type="entry name" value="DNA_pol_type-B"/>
</dbReference>
<dbReference type="Gene3D" id="3.30.342.10">
    <property type="entry name" value="DNA Polymerase, chain B, domain 1"/>
    <property type="match status" value="1"/>
</dbReference>
<organism evidence="11">
    <name type="scientific">viral metagenome</name>
    <dbReference type="NCBI Taxonomy" id="1070528"/>
    <lineage>
        <taxon>unclassified sequences</taxon>
        <taxon>metagenomes</taxon>
        <taxon>organismal metagenomes</taxon>
    </lineage>
</organism>
<evidence type="ECO:0000256" key="7">
    <source>
        <dbReference type="ARBA" id="ARBA00049244"/>
    </source>
</evidence>
<comment type="similarity">
    <text evidence="1">Belongs to the DNA polymerase type-B family.</text>
</comment>
<dbReference type="GO" id="GO:0003677">
    <property type="term" value="F:DNA binding"/>
    <property type="evidence" value="ECO:0007669"/>
    <property type="project" value="UniProtKB-KW"/>
</dbReference>
<keyword evidence="6" id="KW-0238">DNA-binding</keyword>
<evidence type="ECO:0000256" key="6">
    <source>
        <dbReference type="ARBA" id="ARBA00023125"/>
    </source>
</evidence>
<dbReference type="GO" id="GO:0006297">
    <property type="term" value="P:nucleotide-excision repair, DNA gap filling"/>
    <property type="evidence" value="ECO:0007669"/>
    <property type="project" value="TreeGrafter"/>
</dbReference>
<dbReference type="EC" id="2.7.7.7" evidence="2"/>
<dbReference type="InterPro" id="IPR006134">
    <property type="entry name" value="DNA-dir_DNA_pol_B_multi_dom"/>
</dbReference>
<dbReference type="InterPro" id="IPR042087">
    <property type="entry name" value="DNA_pol_B_thumb"/>
</dbReference>
<dbReference type="InterPro" id="IPR006133">
    <property type="entry name" value="DNA-dir_DNA_pol_B_exonuc"/>
</dbReference>
<dbReference type="GO" id="GO:0006287">
    <property type="term" value="P:base-excision repair, gap-filling"/>
    <property type="evidence" value="ECO:0007669"/>
    <property type="project" value="TreeGrafter"/>
</dbReference>
<dbReference type="InterPro" id="IPR017964">
    <property type="entry name" value="DNA-dir_DNA_pol_B_CS"/>
</dbReference>
<dbReference type="GO" id="GO:0000166">
    <property type="term" value="F:nucleotide binding"/>
    <property type="evidence" value="ECO:0007669"/>
    <property type="project" value="InterPro"/>
</dbReference>
<proteinExistence type="inferred from homology"/>
<evidence type="ECO:0000256" key="1">
    <source>
        <dbReference type="ARBA" id="ARBA00005755"/>
    </source>
</evidence>
<evidence type="ECO:0000256" key="5">
    <source>
        <dbReference type="ARBA" id="ARBA00022932"/>
    </source>
</evidence>
<evidence type="ECO:0000256" key="3">
    <source>
        <dbReference type="ARBA" id="ARBA00022679"/>
    </source>
</evidence>
<evidence type="ECO:0000256" key="4">
    <source>
        <dbReference type="ARBA" id="ARBA00022695"/>
    </source>
</evidence>
<dbReference type="PANTHER" id="PTHR10322:SF23">
    <property type="entry name" value="DNA POLYMERASE DELTA CATALYTIC SUBUNIT"/>
    <property type="match status" value="1"/>
</dbReference>
<feature type="compositionally biased region" description="Polar residues" evidence="8">
    <location>
        <begin position="1244"/>
        <end position="1255"/>
    </location>
</feature>
<feature type="domain" description="DNA-directed DNA polymerase family B exonuclease" evidence="10">
    <location>
        <begin position="358"/>
        <end position="522"/>
    </location>
</feature>
<feature type="domain" description="DNA-directed DNA polymerase family B multifunctional" evidence="9">
    <location>
        <begin position="662"/>
        <end position="1165"/>
    </location>
</feature>